<sequence length="282" mass="30168">MSSGTALRSKGALATATWIGVAVMAVWTLAPIAVMVFTSLKPRDEVFAIPPTLLPDTWTLQNYVEVFTGSSMPRAFLNSILAAGFTTLMTLILCTSAGYALARFRFRSARPIALFILLGQMVPITVLLLPLYEIIGDMRLQDSVVGLAIAHLVITVPLVTWMIRNQIASIPVELEEAVLMDGGSRLDAVTYVTLPVAAPGIAAAGMYAFLQSWHEFVLASVLTSSASARTAPVALTEFASEFRIDWGSTMAASVVLTVPVVIVFIVLQKYFVRGLASGGVKG</sequence>
<evidence type="ECO:0000256" key="6">
    <source>
        <dbReference type="ARBA" id="ARBA00023136"/>
    </source>
</evidence>
<dbReference type="EMBL" id="VFPA01000002">
    <property type="protein sequence ID" value="TQM11625.1"/>
    <property type="molecule type" value="Genomic_DNA"/>
</dbReference>
<dbReference type="GO" id="GO:0005886">
    <property type="term" value="C:plasma membrane"/>
    <property type="evidence" value="ECO:0007669"/>
    <property type="project" value="UniProtKB-SubCell"/>
</dbReference>
<evidence type="ECO:0000313" key="10">
    <source>
        <dbReference type="Proteomes" id="UP000315677"/>
    </source>
</evidence>
<dbReference type="PANTHER" id="PTHR32243">
    <property type="entry name" value="MALTOSE TRANSPORT SYSTEM PERMEASE-RELATED"/>
    <property type="match status" value="1"/>
</dbReference>
<comment type="caution">
    <text evidence="9">The sequence shown here is derived from an EMBL/GenBank/DDBJ whole genome shotgun (WGS) entry which is preliminary data.</text>
</comment>
<comment type="subcellular location">
    <subcellularLocation>
        <location evidence="1 7">Cell membrane</location>
        <topology evidence="1 7">Multi-pass membrane protein</topology>
    </subcellularLocation>
</comment>
<keyword evidence="4 7" id="KW-0812">Transmembrane</keyword>
<accession>A0A543DQM1</accession>
<dbReference type="GO" id="GO:0055085">
    <property type="term" value="P:transmembrane transport"/>
    <property type="evidence" value="ECO:0007669"/>
    <property type="project" value="InterPro"/>
</dbReference>
<feature type="transmembrane region" description="Helical" evidence="7">
    <location>
        <begin position="188"/>
        <end position="210"/>
    </location>
</feature>
<dbReference type="Gene3D" id="1.10.3720.10">
    <property type="entry name" value="MetI-like"/>
    <property type="match status" value="1"/>
</dbReference>
<dbReference type="Proteomes" id="UP000315677">
    <property type="component" value="Unassembled WGS sequence"/>
</dbReference>
<evidence type="ECO:0000256" key="1">
    <source>
        <dbReference type="ARBA" id="ARBA00004651"/>
    </source>
</evidence>
<feature type="transmembrane region" description="Helical" evidence="7">
    <location>
        <begin position="246"/>
        <end position="267"/>
    </location>
</feature>
<keyword evidence="2 7" id="KW-0813">Transport</keyword>
<evidence type="ECO:0000313" key="9">
    <source>
        <dbReference type="EMBL" id="TQM11625.1"/>
    </source>
</evidence>
<proteinExistence type="inferred from homology"/>
<feature type="domain" description="ABC transmembrane type-1" evidence="8">
    <location>
        <begin position="76"/>
        <end position="267"/>
    </location>
</feature>
<dbReference type="OrthoDB" id="3569827at2"/>
<dbReference type="AlphaFoldDB" id="A0A543DQM1"/>
<feature type="transmembrane region" description="Helical" evidence="7">
    <location>
        <begin position="75"/>
        <end position="100"/>
    </location>
</feature>
<evidence type="ECO:0000256" key="2">
    <source>
        <dbReference type="ARBA" id="ARBA00022448"/>
    </source>
</evidence>
<reference evidence="9 10" key="1">
    <citation type="submission" date="2019-06" db="EMBL/GenBank/DDBJ databases">
        <title>Sequencing the genomes of 1000 actinobacteria strains.</title>
        <authorList>
            <person name="Klenk H.-P."/>
        </authorList>
    </citation>
    <scope>NUCLEOTIDE SEQUENCE [LARGE SCALE GENOMIC DNA]</scope>
    <source>
        <strain evidence="9 10">DSM 45301</strain>
    </source>
</reference>
<dbReference type="CDD" id="cd06261">
    <property type="entry name" value="TM_PBP2"/>
    <property type="match status" value="1"/>
</dbReference>
<evidence type="ECO:0000256" key="3">
    <source>
        <dbReference type="ARBA" id="ARBA00022475"/>
    </source>
</evidence>
<dbReference type="RefSeq" id="WP_142055907.1">
    <property type="nucleotide sequence ID" value="NZ_VFPA01000002.1"/>
</dbReference>
<gene>
    <name evidence="9" type="ORF">FB558_4190</name>
</gene>
<evidence type="ECO:0000259" key="8">
    <source>
        <dbReference type="PROSITE" id="PS50928"/>
    </source>
</evidence>
<evidence type="ECO:0000256" key="4">
    <source>
        <dbReference type="ARBA" id="ARBA00022692"/>
    </source>
</evidence>
<dbReference type="InterPro" id="IPR050901">
    <property type="entry name" value="BP-dep_ABC_trans_perm"/>
</dbReference>
<protein>
    <submittedName>
        <fullName evidence="9">Carbohydrate ABC transporter membrane protein 2 (CUT1 family)</fullName>
    </submittedName>
</protein>
<evidence type="ECO:0000256" key="7">
    <source>
        <dbReference type="RuleBase" id="RU363032"/>
    </source>
</evidence>
<keyword evidence="5 7" id="KW-1133">Transmembrane helix</keyword>
<dbReference type="PROSITE" id="PS50928">
    <property type="entry name" value="ABC_TM1"/>
    <property type="match status" value="1"/>
</dbReference>
<feature type="transmembrane region" description="Helical" evidence="7">
    <location>
        <begin position="144"/>
        <end position="163"/>
    </location>
</feature>
<keyword evidence="10" id="KW-1185">Reference proteome</keyword>
<feature type="transmembrane region" description="Helical" evidence="7">
    <location>
        <begin position="112"/>
        <end position="132"/>
    </location>
</feature>
<name>A0A543DQM1_9PSEU</name>
<keyword evidence="6 7" id="KW-0472">Membrane</keyword>
<dbReference type="PANTHER" id="PTHR32243:SF18">
    <property type="entry name" value="INNER MEMBRANE ABC TRANSPORTER PERMEASE PROTEIN YCJP"/>
    <property type="match status" value="1"/>
</dbReference>
<evidence type="ECO:0000256" key="5">
    <source>
        <dbReference type="ARBA" id="ARBA00022989"/>
    </source>
</evidence>
<dbReference type="Pfam" id="PF00528">
    <property type="entry name" value="BPD_transp_1"/>
    <property type="match status" value="1"/>
</dbReference>
<dbReference type="InterPro" id="IPR000515">
    <property type="entry name" value="MetI-like"/>
</dbReference>
<dbReference type="InterPro" id="IPR035906">
    <property type="entry name" value="MetI-like_sf"/>
</dbReference>
<dbReference type="SUPFAM" id="SSF161098">
    <property type="entry name" value="MetI-like"/>
    <property type="match status" value="1"/>
</dbReference>
<feature type="transmembrane region" description="Helical" evidence="7">
    <location>
        <begin position="12"/>
        <end position="37"/>
    </location>
</feature>
<comment type="similarity">
    <text evidence="7">Belongs to the binding-protein-dependent transport system permease family.</text>
</comment>
<keyword evidence="3" id="KW-1003">Cell membrane</keyword>
<organism evidence="9 10">
    <name type="scientific">Pseudonocardia kunmingensis</name>
    <dbReference type="NCBI Taxonomy" id="630975"/>
    <lineage>
        <taxon>Bacteria</taxon>
        <taxon>Bacillati</taxon>
        <taxon>Actinomycetota</taxon>
        <taxon>Actinomycetes</taxon>
        <taxon>Pseudonocardiales</taxon>
        <taxon>Pseudonocardiaceae</taxon>
        <taxon>Pseudonocardia</taxon>
    </lineage>
</organism>